<gene>
    <name evidence="2" type="ORF">AK812_SmicGene12773</name>
</gene>
<keyword evidence="3" id="KW-1185">Reference proteome</keyword>
<proteinExistence type="predicted"/>
<protein>
    <submittedName>
        <fullName evidence="2">Uncharacterized protein</fullName>
    </submittedName>
</protein>
<dbReference type="OrthoDB" id="10507072at2759"/>
<comment type="caution">
    <text evidence="2">The sequence shown here is derived from an EMBL/GenBank/DDBJ whole genome shotgun (WGS) entry which is preliminary data.</text>
</comment>
<reference evidence="2 3" key="1">
    <citation type="submission" date="2016-02" db="EMBL/GenBank/DDBJ databases">
        <title>Genome analysis of coral dinoflagellate symbionts highlights evolutionary adaptations to a symbiotic lifestyle.</title>
        <authorList>
            <person name="Aranda M."/>
            <person name="Li Y."/>
            <person name="Liew Y.J."/>
            <person name="Baumgarten S."/>
            <person name="Simakov O."/>
            <person name="Wilson M."/>
            <person name="Piel J."/>
            <person name="Ashoor H."/>
            <person name="Bougouffa S."/>
            <person name="Bajic V.B."/>
            <person name="Ryu T."/>
            <person name="Ravasi T."/>
            <person name="Bayer T."/>
            <person name="Micklem G."/>
            <person name="Kim H."/>
            <person name="Bhak J."/>
            <person name="Lajeunesse T.C."/>
            <person name="Voolstra C.R."/>
        </authorList>
    </citation>
    <scope>NUCLEOTIDE SEQUENCE [LARGE SCALE GENOMIC DNA]</scope>
    <source>
        <strain evidence="2 3">CCMP2467</strain>
    </source>
</reference>
<accession>A0A1Q9E9Q3</accession>
<sequence length="196" mass="21509">MRTGLICLARTEPTEIDALPDMLLNFLESAADQSVQSVIIATHGSSRDGIGSYAIVCDQPRVRCAGADASEDQAPLRMELLALENLLGDLFQADRPPKQLWILVDCEAAIKSVACPFSLRALEKRPGALLLNKQKVFDEAEETAKIFYERQKIEREKIDKTLSSTLGGDEEETKSSAPTDAAGMLDFMLGDDDDEF</sequence>
<dbReference type="EMBL" id="LSRX01000217">
    <property type="protein sequence ID" value="OLQ04164.1"/>
    <property type="molecule type" value="Genomic_DNA"/>
</dbReference>
<evidence type="ECO:0000313" key="2">
    <source>
        <dbReference type="EMBL" id="OLQ04164.1"/>
    </source>
</evidence>
<organism evidence="2 3">
    <name type="scientific">Symbiodinium microadriaticum</name>
    <name type="common">Dinoflagellate</name>
    <name type="synonym">Zooxanthella microadriatica</name>
    <dbReference type="NCBI Taxonomy" id="2951"/>
    <lineage>
        <taxon>Eukaryota</taxon>
        <taxon>Sar</taxon>
        <taxon>Alveolata</taxon>
        <taxon>Dinophyceae</taxon>
        <taxon>Suessiales</taxon>
        <taxon>Symbiodiniaceae</taxon>
        <taxon>Symbiodinium</taxon>
    </lineage>
</organism>
<dbReference type="Proteomes" id="UP000186817">
    <property type="component" value="Unassembled WGS sequence"/>
</dbReference>
<dbReference type="AlphaFoldDB" id="A0A1Q9E9Q3"/>
<evidence type="ECO:0000256" key="1">
    <source>
        <dbReference type="SAM" id="MobiDB-lite"/>
    </source>
</evidence>
<evidence type="ECO:0000313" key="3">
    <source>
        <dbReference type="Proteomes" id="UP000186817"/>
    </source>
</evidence>
<name>A0A1Q9E9Q3_SYMMI</name>
<feature type="region of interest" description="Disordered" evidence="1">
    <location>
        <begin position="160"/>
        <end position="196"/>
    </location>
</feature>